<feature type="coiled-coil region" evidence="1">
    <location>
        <begin position="213"/>
        <end position="265"/>
    </location>
</feature>
<evidence type="ECO:0000313" key="4">
    <source>
        <dbReference type="Proteomes" id="UP000594034"/>
    </source>
</evidence>
<name>A0A5J6WX44_9GAMM</name>
<dbReference type="Proteomes" id="UP000594034">
    <property type="component" value="Chromosome"/>
</dbReference>
<reference evidence="3 4" key="1">
    <citation type="submission" date="2019-05" db="EMBL/GenBank/DDBJ databases">
        <title>OXA-830, a novel chromosomally encoded expanded-spectrum class D beta-lactamase in Aeromonas simiae.</title>
        <authorList>
            <person name="Zhou W."/>
            <person name="Chen Q."/>
        </authorList>
    </citation>
    <scope>NUCLEOTIDE SEQUENCE [LARGE SCALE GENOMIC DNA]</scope>
    <source>
        <strain evidence="3 4">A6</strain>
    </source>
</reference>
<dbReference type="EMBL" id="CP040449">
    <property type="protein sequence ID" value="QFI55706.1"/>
    <property type="molecule type" value="Genomic_DNA"/>
</dbReference>
<feature type="region of interest" description="Disordered" evidence="2">
    <location>
        <begin position="288"/>
        <end position="308"/>
    </location>
</feature>
<protein>
    <recommendedName>
        <fullName evidence="5">Competence protein</fullName>
    </recommendedName>
</protein>
<proteinExistence type="predicted"/>
<evidence type="ECO:0008006" key="5">
    <source>
        <dbReference type="Google" id="ProtNLM"/>
    </source>
</evidence>
<evidence type="ECO:0000256" key="1">
    <source>
        <dbReference type="SAM" id="Coils"/>
    </source>
</evidence>
<evidence type="ECO:0000256" key="2">
    <source>
        <dbReference type="SAM" id="MobiDB-lite"/>
    </source>
</evidence>
<sequence>MMDFQNKIPFAIKTETGAIVSVDDVERGLAAGCHCPSCKGLLVARKGEQNRHCFAHYRDSKEKCFYAFETSVRLMLLSKLESVVKLNTPAHYTSFDGVKELVAKAHADIGVQFVPQAETHGVPAGLFQLMSRPDFHLALHFPAAHEPVGLYPLWLGRFIAKHPKTGVLAVRYNQFGDRMFDKSRPAGMDTTTLMLTILSENPNCLHWLYHPREEMALNALEQLAEQRRQEAEEKARLQQLKQEQLEEARRQYEAKQRMQREHQAVITAQMRLAEQERAAQRARDYAARAAQDSDKTSIGGQYPRSTPTACRNCQLQHQRLDADGYCYREVCIRSRAKRIARAEKADASTRYSYASMRGGANASSTTQKQASLVASSQPVSDTQRQWYSSIKPGSCPHCGGDRGNGPNGWWCEKCK</sequence>
<feature type="compositionally biased region" description="Polar residues" evidence="2">
    <location>
        <begin position="296"/>
        <end position="308"/>
    </location>
</feature>
<keyword evidence="1" id="KW-0175">Coiled coil</keyword>
<accession>A0A5J6WX44</accession>
<dbReference type="RefSeq" id="WP_193001787.1">
    <property type="nucleotide sequence ID" value="NZ_CP040449.1"/>
</dbReference>
<dbReference type="KEGG" id="asim:FE240_13985"/>
<evidence type="ECO:0000313" key="3">
    <source>
        <dbReference type="EMBL" id="QFI55706.1"/>
    </source>
</evidence>
<keyword evidence="4" id="KW-1185">Reference proteome</keyword>
<gene>
    <name evidence="3" type="ORF">FE240_13985</name>
</gene>
<organism evidence="3 4">
    <name type="scientific">Aeromonas simiae</name>
    <dbReference type="NCBI Taxonomy" id="218936"/>
    <lineage>
        <taxon>Bacteria</taxon>
        <taxon>Pseudomonadati</taxon>
        <taxon>Pseudomonadota</taxon>
        <taxon>Gammaproteobacteria</taxon>
        <taxon>Aeromonadales</taxon>
        <taxon>Aeromonadaceae</taxon>
        <taxon>Aeromonas</taxon>
    </lineage>
</organism>
<dbReference type="AlphaFoldDB" id="A0A5J6WX44"/>